<proteinExistence type="predicted"/>
<organism evidence="1 2">
    <name type="scientific">Macrolepiota fuliginosa MF-IS2</name>
    <dbReference type="NCBI Taxonomy" id="1400762"/>
    <lineage>
        <taxon>Eukaryota</taxon>
        <taxon>Fungi</taxon>
        <taxon>Dikarya</taxon>
        <taxon>Basidiomycota</taxon>
        <taxon>Agaricomycotina</taxon>
        <taxon>Agaricomycetes</taxon>
        <taxon>Agaricomycetidae</taxon>
        <taxon>Agaricales</taxon>
        <taxon>Agaricineae</taxon>
        <taxon>Agaricaceae</taxon>
        <taxon>Macrolepiota</taxon>
    </lineage>
</organism>
<evidence type="ECO:0000313" key="2">
    <source>
        <dbReference type="Proteomes" id="UP000807342"/>
    </source>
</evidence>
<protein>
    <submittedName>
        <fullName evidence="1">Uncharacterized protein</fullName>
    </submittedName>
</protein>
<dbReference type="OrthoDB" id="5967843at2759"/>
<dbReference type="AlphaFoldDB" id="A0A9P5WZY5"/>
<sequence>MKVAKDLIGSLIFLDRKSANIRDFDLSRICNSLNIARDNAVTALRRLHSVLFFPRVKDIGETRPRFYHTSFRDFLEDPSRSNEYLINVKECRSALFWGSQALADATLCCGLNKHPYTASIDYLIVISSANLVVLAQQ</sequence>
<comment type="caution">
    <text evidence="1">The sequence shown here is derived from an EMBL/GenBank/DDBJ whole genome shotgun (WGS) entry which is preliminary data.</text>
</comment>
<dbReference type="EMBL" id="MU152236">
    <property type="protein sequence ID" value="KAF9440832.1"/>
    <property type="molecule type" value="Genomic_DNA"/>
</dbReference>
<reference evidence="1" key="1">
    <citation type="submission" date="2020-11" db="EMBL/GenBank/DDBJ databases">
        <authorList>
            <consortium name="DOE Joint Genome Institute"/>
            <person name="Ahrendt S."/>
            <person name="Riley R."/>
            <person name="Andreopoulos W."/>
            <person name="Labutti K."/>
            <person name="Pangilinan J."/>
            <person name="Ruiz-Duenas F.J."/>
            <person name="Barrasa J.M."/>
            <person name="Sanchez-Garcia M."/>
            <person name="Camarero S."/>
            <person name="Miyauchi S."/>
            <person name="Serrano A."/>
            <person name="Linde D."/>
            <person name="Babiker R."/>
            <person name="Drula E."/>
            <person name="Ayuso-Fernandez I."/>
            <person name="Pacheco R."/>
            <person name="Padilla G."/>
            <person name="Ferreira P."/>
            <person name="Barriuso J."/>
            <person name="Kellner H."/>
            <person name="Castanera R."/>
            <person name="Alfaro M."/>
            <person name="Ramirez L."/>
            <person name="Pisabarro A.G."/>
            <person name="Kuo A."/>
            <person name="Tritt A."/>
            <person name="Lipzen A."/>
            <person name="He G."/>
            <person name="Yan M."/>
            <person name="Ng V."/>
            <person name="Cullen D."/>
            <person name="Martin F."/>
            <person name="Rosso M.-N."/>
            <person name="Henrissat B."/>
            <person name="Hibbett D."/>
            <person name="Martinez A.T."/>
            <person name="Grigoriev I.V."/>
        </authorList>
    </citation>
    <scope>NUCLEOTIDE SEQUENCE</scope>
    <source>
        <strain evidence="1">MF-IS2</strain>
    </source>
</reference>
<evidence type="ECO:0000313" key="1">
    <source>
        <dbReference type="EMBL" id="KAF9440832.1"/>
    </source>
</evidence>
<dbReference type="Proteomes" id="UP000807342">
    <property type="component" value="Unassembled WGS sequence"/>
</dbReference>
<gene>
    <name evidence="1" type="ORF">P691DRAFT_817229</name>
</gene>
<name>A0A9P5WZY5_9AGAR</name>
<keyword evidence="2" id="KW-1185">Reference proteome</keyword>
<accession>A0A9P5WZY5</accession>